<dbReference type="Gene3D" id="1.10.101.10">
    <property type="entry name" value="PGBD-like superfamily/PGBD"/>
    <property type="match status" value="1"/>
</dbReference>
<evidence type="ECO:0000256" key="3">
    <source>
        <dbReference type="SAM" id="SignalP"/>
    </source>
</evidence>
<proteinExistence type="predicted"/>
<dbReference type="SUPFAM" id="SSF47090">
    <property type="entry name" value="PGBD-like"/>
    <property type="match status" value="1"/>
</dbReference>
<dbReference type="InterPro" id="IPR036366">
    <property type="entry name" value="PGBDSf"/>
</dbReference>
<comment type="subcellular location">
    <subcellularLocation>
        <location evidence="1">Cell envelope</location>
    </subcellularLocation>
</comment>
<dbReference type="InterPro" id="IPR036365">
    <property type="entry name" value="PGBD-like_sf"/>
</dbReference>
<dbReference type="RefSeq" id="WP_377260204.1">
    <property type="nucleotide sequence ID" value="NZ_JBHLUH010000077.1"/>
</dbReference>
<dbReference type="PANTHER" id="PTHR32347">
    <property type="entry name" value="EFFLUX SYSTEM COMPONENT YKNX-RELATED"/>
    <property type="match status" value="1"/>
</dbReference>
<evidence type="ECO:0000313" key="5">
    <source>
        <dbReference type="EMBL" id="MFC0533068.1"/>
    </source>
</evidence>
<evidence type="ECO:0000259" key="4">
    <source>
        <dbReference type="Pfam" id="PF01471"/>
    </source>
</evidence>
<name>A0ABV6MFC5_9ACTN</name>
<dbReference type="Pfam" id="PF01471">
    <property type="entry name" value="PG_binding_1"/>
    <property type="match status" value="1"/>
</dbReference>
<reference evidence="5 6" key="1">
    <citation type="submission" date="2024-09" db="EMBL/GenBank/DDBJ databases">
        <authorList>
            <person name="Sun Q."/>
            <person name="Mori K."/>
        </authorList>
    </citation>
    <scope>NUCLEOTIDE SEQUENCE [LARGE SCALE GENOMIC DNA]</scope>
    <source>
        <strain evidence="5 6">TBRC 3947</strain>
    </source>
</reference>
<accession>A0ABV6MFC5</accession>
<feature type="signal peptide" evidence="3">
    <location>
        <begin position="1"/>
        <end position="23"/>
    </location>
</feature>
<keyword evidence="2" id="KW-0175">Coiled coil</keyword>
<dbReference type="InterPro" id="IPR050465">
    <property type="entry name" value="UPF0194_transport"/>
</dbReference>
<comment type="caution">
    <text evidence="5">The sequence shown here is derived from an EMBL/GenBank/DDBJ whole genome shotgun (WGS) entry which is preliminary data.</text>
</comment>
<evidence type="ECO:0000256" key="2">
    <source>
        <dbReference type="ARBA" id="ARBA00023054"/>
    </source>
</evidence>
<gene>
    <name evidence="5" type="ORF">ACFFIA_36195</name>
</gene>
<dbReference type="EMBL" id="JBHLUH010000077">
    <property type="protein sequence ID" value="MFC0533068.1"/>
    <property type="molecule type" value="Genomic_DNA"/>
</dbReference>
<keyword evidence="3" id="KW-0732">Signal</keyword>
<dbReference type="Gene3D" id="2.40.420.20">
    <property type="match status" value="1"/>
</dbReference>
<evidence type="ECO:0000313" key="6">
    <source>
        <dbReference type="Proteomes" id="UP001589867"/>
    </source>
</evidence>
<protein>
    <submittedName>
        <fullName evidence="5">Peptidoglycan-binding protein</fullName>
    </submittedName>
</protein>
<evidence type="ECO:0000256" key="1">
    <source>
        <dbReference type="ARBA" id="ARBA00004196"/>
    </source>
</evidence>
<keyword evidence="6" id="KW-1185">Reference proteome</keyword>
<feature type="chain" id="PRO_5046437518" evidence="3">
    <location>
        <begin position="24"/>
        <end position="351"/>
    </location>
</feature>
<feature type="domain" description="Peptidoglycan binding-like" evidence="4">
    <location>
        <begin position="121"/>
        <end position="169"/>
    </location>
</feature>
<sequence>MRGRTLLAVGGAVLVVASGTAAAIGFGGADASTPPRSALPLATATVTRATLVQTETVDGTLGYGDPVVVKARGTGGTLTWLPAAGARVARGQPVYKVDDEPVVLLYGTTPLYRTLAEGVEGTDVAEFEKNLAALGYDGFTVDGEYTSATANAVERWQEDLGLDETGTVTVGQVVLAPGELRVAEVTLGAGDQASGPVLTYTGTTRVVSVDLEVDKQQLVKKGLAATVELPGGKRVAGTVSSVGTVAKVSPAGGSGDEKTTLDVVVTVGDQKAFGSLDQAPVDVILESDKREDVLTVPLNALVALAEGGYGLQVVEGSTTRYVAVETGMFAGGKVEVSGDGIGEGTVVGVPR</sequence>
<dbReference type="InterPro" id="IPR002477">
    <property type="entry name" value="Peptidoglycan-bd-like"/>
</dbReference>
<dbReference type="Proteomes" id="UP001589867">
    <property type="component" value="Unassembled WGS sequence"/>
</dbReference>
<organism evidence="5 6">
    <name type="scientific">Phytohabitans kaempferiae</name>
    <dbReference type="NCBI Taxonomy" id="1620943"/>
    <lineage>
        <taxon>Bacteria</taxon>
        <taxon>Bacillati</taxon>
        <taxon>Actinomycetota</taxon>
        <taxon>Actinomycetes</taxon>
        <taxon>Micromonosporales</taxon>
        <taxon>Micromonosporaceae</taxon>
    </lineage>
</organism>